<accession>A0A7I8BSC1</accession>
<organism evidence="2 3">
    <name type="scientific">Paraburkholderia largidicola</name>
    <dbReference type="NCBI Taxonomy" id="3014751"/>
    <lineage>
        <taxon>Bacteria</taxon>
        <taxon>Pseudomonadati</taxon>
        <taxon>Pseudomonadota</taxon>
        <taxon>Betaproteobacteria</taxon>
        <taxon>Burkholderiales</taxon>
        <taxon>Burkholderiaceae</taxon>
        <taxon>Paraburkholderia</taxon>
    </lineage>
</organism>
<protein>
    <submittedName>
        <fullName evidence="2">DUF1275 family protein</fullName>
    </submittedName>
</protein>
<dbReference type="Pfam" id="PF06912">
    <property type="entry name" value="DUF1275"/>
    <property type="match status" value="1"/>
</dbReference>
<keyword evidence="3" id="KW-1185">Reference proteome</keyword>
<sequence>MKVGLSKFPSFAGVIVPVDYLRGFTSAARTDAANRRLGLALAGIAGAANAGGFLAIGQYTSHMSGMVSSLADNLALGNLAFVLSAASSIFAFLAGAASSAILINWGRRRGTQSVYAMPLVLEGLLLLCFGVLGANLEQHRLLFVPATVTLLCYVMGLQNAMITKISKAEIRTTHVTGLVTDLGIEIGKGLYWNRGVPSTEAAYVGADMRRLGLLASLLGMFLAGGLAGAIAFKQVGFIATLPLAALLLVLAAVPVADDLLRYPRRAR</sequence>
<dbReference type="EMBL" id="AP023175">
    <property type="protein sequence ID" value="BCF91696.1"/>
    <property type="molecule type" value="Genomic_DNA"/>
</dbReference>
<feature type="transmembrane region" description="Helical" evidence="1">
    <location>
        <begin position="115"/>
        <end position="136"/>
    </location>
</feature>
<keyword evidence="1" id="KW-0812">Transmembrane</keyword>
<proteinExistence type="predicted"/>
<feature type="transmembrane region" description="Helical" evidence="1">
    <location>
        <begin position="238"/>
        <end position="260"/>
    </location>
</feature>
<feature type="transmembrane region" description="Helical" evidence="1">
    <location>
        <begin position="37"/>
        <end position="59"/>
    </location>
</feature>
<evidence type="ECO:0000313" key="2">
    <source>
        <dbReference type="EMBL" id="BCF91696.1"/>
    </source>
</evidence>
<name>A0A7I8BSC1_9BURK</name>
<dbReference type="AlphaFoldDB" id="A0A7I8BSC1"/>
<keyword evidence="1" id="KW-0472">Membrane</keyword>
<dbReference type="InterPro" id="IPR010699">
    <property type="entry name" value="DUF1275"/>
</dbReference>
<feature type="transmembrane region" description="Helical" evidence="1">
    <location>
        <begin position="142"/>
        <end position="162"/>
    </location>
</feature>
<dbReference type="KEGG" id="plad:PPGU16_47630"/>
<gene>
    <name evidence="2" type="ORF">PPGU16_47630</name>
</gene>
<evidence type="ECO:0000256" key="1">
    <source>
        <dbReference type="SAM" id="Phobius"/>
    </source>
</evidence>
<dbReference type="PANTHER" id="PTHR37314:SF4">
    <property type="entry name" value="UPF0700 TRANSMEMBRANE PROTEIN YOAK"/>
    <property type="match status" value="1"/>
</dbReference>
<keyword evidence="1" id="KW-1133">Transmembrane helix</keyword>
<feature type="transmembrane region" description="Helical" evidence="1">
    <location>
        <begin position="79"/>
        <end position="103"/>
    </location>
</feature>
<evidence type="ECO:0000313" key="3">
    <source>
        <dbReference type="Proteomes" id="UP000510888"/>
    </source>
</evidence>
<dbReference type="Proteomes" id="UP000510888">
    <property type="component" value="Chromosome 2"/>
</dbReference>
<feature type="transmembrane region" description="Helical" evidence="1">
    <location>
        <begin position="211"/>
        <end position="232"/>
    </location>
</feature>
<dbReference type="PANTHER" id="PTHR37314">
    <property type="entry name" value="SLR0142 PROTEIN"/>
    <property type="match status" value="1"/>
</dbReference>
<reference evidence="2 3" key="1">
    <citation type="journal article" date="2020" name="Genes (Basel)">
        <title>Genomic Comparison of Insect Gut Symbionts from Divergent Burkholderia Subclades.</title>
        <authorList>
            <person name="Takeshita K."/>
            <person name="Kikuchi Y."/>
        </authorList>
    </citation>
    <scope>NUCLEOTIDE SEQUENCE [LARGE SCALE GENOMIC DNA]</scope>
    <source>
        <strain evidence="2 3">PGU16</strain>
    </source>
</reference>